<dbReference type="EMBL" id="MH183162">
    <property type="protein sequence ID" value="AWN07708.1"/>
    <property type="molecule type" value="Genomic_DNA"/>
</dbReference>
<dbReference type="RefSeq" id="YP_009801975.1">
    <property type="nucleotide sequence ID" value="NC_047977.1"/>
</dbReference>
<proteinExistence type="predicted"/>
<accession>A0A2U8UU75</accession>
<dbReference type="KEGG" id="vg:54992504"/>
<sequence length="53" mass="5673">MSIRNGSLVTPDSRGRVNLGQLVSSDQVFRIDPHDDGSFTLTLISEAGKAVNT</sequence>
<dbReference type="GeneID" id="54992504"/>
<organism evidence="1 2">
    <name type="scientific">Microbacterium phage Hendrix</name>
    <dbReference type="NCBI Taxonomy" id="2182341"/>
    <lineage>
        <taxon>Viruses</taxon>
        <taxon>Duplodnaviria</taxon>
        <taxon>Heunggongvirae</taxon>
        <taxon>Uroviricota</taxon>
        <taxon>Caudoviricetes</taxon>
        <taxon>Rogerhendrixvirus</taxon>
        <taxon>Rogerhendrixvirus hendrix</taxon>
    </lineage>
</organism>
<reference evidence="2" key="1">
    <citation type="submission" date="2018-04" db="EMBL/GenBank/DDBJ databases">
        <authorList>
            <person name="Go L.Y."/>
            <person name="Mitchell J.A."/>
        </authorList>
    </citation>
    <scope>NUCLEOTIDE SEQUENCE [LARGE SCALE GENOMIC DNA]</scope>
</reference>
<keyword evidence="2" id="KW-1185">Reference proteome</keyword>
<protein>
    <submittedName>
        <fullName evidence="1">Uncharacterized protein</fullName>
    </submittedName>
</protein>
<gene>
    <name evidence="1" type="primary">37</name>
    <name evidence="1" type="ORF">PBI_HENDRIX_37</name>
</gene>
<dbReference type="Proteomes" id="UP000247284">
    <property type="component" value="Segment"/>
</dbReference>
<name>A0A2U8UU75_9CAUD</name>
<evidence type="ECO:0000313" key="1">
    <source>
        <dbReference type="EMBL" id="AWN07708.1"/>
    </source>
</evidence>
<evidence type="ECO:0000313" key="2">
    <source>
        <dbReference type="Proteomes" id="UP000247284"/>
    </source>
</evidence>